<comment type="subcellular location">
    <subcellularLocation>
        <location evidence="1">Membrane</location>
    </subcellularLocation>
</comment>
<sequence length="690" mass="79441">MLRRGSEGKKPLKEKVLLLYDAIFKGEDVALENPNFWDEFFLLKVNADYLEKKFEAVTVKELVHYKEDLNLFFCKCSEYILSDHLIRMINATQTLICLFRVVLSHDNGDQSFETIDFLFGFNSADMQMQLLLRALTAILTNNPLTPVMDEDEDDERNYPPILKSLVFQLLLSIISGCDSINENPLLEYVMVEAEQIEDALIEILADPVERSRHGTDVLLTLTLLVNYCKYESMNPYIMKLSVLDNELALNGLASVISSCLSSFNRQFVSKQEETKSSGLFSTITNMVGSMFIGDSDEQKQLIKSNEAVLLALYEAVHLNRNFISVLTHSHPDTLIGTPPVTPKAGDGAGKLSTPNTPTADSTLYVGSTNNVLCTFIEYTSVIMQDTKVKQNVSSAKLCFLILTCITEDQFANSFLHDDNMIFHIQLHRMPMRHRKLSSGDDARSRPLACWLFDLCSEFLLTHMMKDFPFMQHMRCIGIIHRLMCYQKKFHIRLQYHWKGLWTALLTFAKFVLSNESSFIARWKNGVFVLLTQVVNLFNMFITFGDTFLPSPTSYDELYYEIVRMSQLFDTLHSIVMRYINHAEYKDFSTRLNNALVNIRAIIHHFRPKIDKYSKDNNIATLTEEEVLGVVRDNYDSLTLRLQDNLDHYERYSERPKEGTFFSDLVRSVAQGYRKSFVFDHIDLQKYSNIS</sequence>
<comment type="caution">
    <text evidence="6">The sequence shown here is derived from an EMBL/GenBank/DDBJ whole genome shotgun (WGS) entry which is preliminary data.</text>
</comment>
<keyword evidence="2" id="KW-0812">Transmembrane</keyword>
<evidence type="ECO:0000313" key="7">
    <source>
        <dbReference type="Proteomes" id="UP001642483"/>
    </source>
</evidence>
<dbReference type="EMBL" id="CAWYQH010000114">
    <property type="protein sequence ID" value="CAK8690244.1"/>
    <property type="molecule type" value="Genomic_DNA"/>
</dbReference>
<dbReference type="PANTHER" id="PTHR13608">
    <property type="entry name" value="ARMADILLO-LIKE HELICAL DOMAIN-CONTAINING PROTEIN 3"/>
    <property type="match status" value="1"/>
</dbReference>
<protein>
    <recommendedName>
        <fullName evidence="5">Armadillo-like helical domain-containing protein</fullName>
    </recommendedName>
</protein>
<keyword evidence="3" id="KW-1133">Transmembrane helix</keyword>
<feature type="domain" description="Armadillo-like helical" evidence="5">
    <location>
        <begin position="440"/>
        <end position="676"/>
    </location>
</feature>
<proteinExistence type="predicted"/>
<dbReference type="SMART" id="SM01158">
    <property type="entry name" value="DUF1741"/>
    <property type="match status" value="1"/>
</dbReference>
<evidence type="ECO:0000313" key="6">
    <source>
        <dbReference type="EMBL" id="CAK8690244.1"/>
    </source>
</evidence>
<organism evidence="6 7">
    <name type="scientific">Clavelina lepadiformis</name>
    <name type="common">Light-bulb sea squirt</name>
    <name type="synonym">Ascidia lepadiformis</name>
    <dbReference type="NCBI Taxonomy" id="159417"/>
    <lineage>
        <taxon>Eukaryota</taxon>
        <taxon>Metazoa</taxon>
        <taxon>Chordata</taxon>
        <taxon>Tunicata</taxon>
        <taxon>Ascidiacea</taxon>
        <taxon>Aplousobranchia</taxon>
        <taxon>Clavelinidae</taxon>
        <taxon>Clavelina</taxon>
    </lineage>
</organism>
<evidence type="ECO:0000256" key="2">
    <source>
        <dbReference type="ARBA" id="ARBA00022692"/>
    </source>
</evidence>
<dbReference type="InterPro" id="IPR013636">
    <property type="entry name" value="ARMH3_C"/>
</dbReference>
<dbReference type="InterPro" id="IPR039868">
    <property type="entry name" value="ARMD3-like"/>
</dbReference>
<dbReference type="Proteomes" id="UP001642483">
    <property type="component" value="Unassembled WGS sequence"/>
</dbReference>
<keyword evidence="4" id="KW-0472">Membrane</keyword>
<name>A0ABP0GHG4_CLALP</name>
<evidence type="ECO:0000256" key="1">
    <source>
        <dbReference type="ARBA" id="ARBA00004370"/>
    </source>
</evidence>
<dbReference type="Pfam" id="PF08427">
    <property type="entry name" value="ARMH3_C"/>
    <property type="match status" value="1"/>
</dbReference>
<keyword evidence="7" id="KW-1185">Reference proteome</keyword>
<reference evidence="6 7" key="1">
    <citation type="submission" date="2024-02" db="EMBL/GenBank/DDBJ databases">
        <authorList>
            <person name="Daric V."/>
            <person name="Darras S."/>
        </authorList>
    </citation>
    <scope>NUCLEOTIDE SEQUENCE [LARGE SCALE GENOMIC DNA]</scope>
</reference>
<gene>
    <name evidence="6" type="ORF">CVLEPA_LOCUS22876</name>
</gene>
<evidence type="ECO:0000259" key="5">
    <source>
        <dbReference type="SMART" id="SM01158"/>
    </source>
</evidence>
<evidence type="ECO:0000256" key="3">
    <source>
        <dbReference type="ARBA" id="ARBA00022989"/>
    </source>
</evidence>
<accession>A0ABP0GHG4</accession>
<evidence type="ECO:0000256" key="4">
    <source>
        <dbReference type="ARBA" id="ARBA00023136"/>
    </source>
</evidence>
<dbReference type="PANTHER" id="PTHR13608:SF3">
    <property type="entry name" value="ARMADILLO-LIKE HELICAL DOMAIN-CONTAINING PROTEIN 3"/>
    <property type="match status" value="1"/>
</dbReference>